<dbReference type="EC" id="3.1.1.5" evidence="6"/>
<evidence type="ECO:0000256" key="1">
    <source>
        <dbReference type="ARBA" id="ARBA00008780"/>
    </source>
</evidence>
<evidence type="ECO:0000256" key="7">
    <source>
        <dbReference type="SAM" id="MobiDB-lite"/>
    </source>
</evidence>
<comment type="similarity">
    <text evidence="1 6">Belongs to the lysophospholipase family.</text>
</comment>
<evidence type="ECO:0000256" key="2">
    <source>
        <dbReference type="ARBA" id="ARBA00022801"/>
    </source>
</evidence>
<dbReference type="GO" id="GO:0046475">
    <property type="term" value="P:glycerophospholipid catabolic process"/>
    <property type="evidence" value="ECO:0007669"/>
    <property type="project" value="TreeGrafter"/>
</dbReference>
<dbReference type="InParanoid" id="A0A161TCA8"/>
<dbReference type="CDD" id="cd00147">
    <property type="entry name" value="cPLA2_like"/>
    <property type="match status" value="1"/>
</dbReference>
<dbReference type="PANTHER" id="PTHR10728">
    <property type="entry name" value="CYTOSOLIC PHOSPHOLIPASE A2"/>
    <property type="match status" value="1"/>
</dbReference>
<gene>
    <name evidence="10" type="ORF">L228DRAFT_246177</name>
</gene>
<evidence type="ECO:0000313" key="10">
    <source>
        <dbReference type="EMBL" id="KZF23407.1"/>
    </source>
</evidence>
<organism evidence="10 11">
    <name type="scientific">Xylona heveae (strain CBS 132557 / TC161)</name>
    <dbReference type="NCBI Taxonomy" id="1328760"/>
    <lineage>
        <taxon>Eukaryota</taxon>
        <taxon>Fungi</taxon>
        <taxon>Dikarya</taxon>
        <taxon>Ascomycota</taxon>
        <taxon>Pezizomycotina</taxon>
        <taxon>Xylonomycetes</taxon>
        <taxon>Xylonales</taxon>
        <taxon>Xylonaceae</taxon>
        <taxon>Xylona</taxon>
    </lineage>
</organism>
<keyword evidence="11" id="KW-1185">Reference proteome</keyword>
<dbReference type="OrthoDB" id="6121437at2759"/>
<keyword evidence="8" id="KW-0812">Transmembrane</keyword>
<dbReference type="Pfam" id="PF01735">
    <property type="entry name" value="PLA2_B"/>
    <property type="match status" value="1"/>
</dbReference>
<feature type="region of interest" description="Disordered" evidence="7">
    <location>
        <begin position="72"/>
        <end position="101"/>
    </location>
</feature>
<keyword evidence="4 5" id="KW-0443">Lipid metabolism</keyword>
<evidence type="ECO:0000256" key="3">
    <source>
        <dbReference type="ARBA" id="ARBA00022963"/>
    </source>
</evidence>
<dbReference type="GO" id="GO:0004623">
    <property type="term" value="F:phospholipase A2 activity"/>
    <property type="evidence" value="ECO:0007669"/>
    <property type="project" value="TreeGrafter"/>
</dbReference>
<dbReference type="GO" id="GO:0005829">
    <property type="term" value="C:cytosol"/>
    <property type="evidence" value="ECO:0007669"/>
    <property type="project" value="TreeGrafter"/>
</dbReference>
<dbReference type="EMBL" id="KV407457">
    <property type="protein sequence ID" value="KZF23407.1"/>
    <property type="molecule type" value="Genomic_DNA"/>
</dbReference>
<evidence type="ECO:0000256" key="4">
    <source>
        <dbReference type="ARBA" id="ARBA00023098"/>
    </source>
</evidence>
<accession>A0A161TCA8</accession>
<dbReference type="PROSITE" id="PS51210">
    <property type="entry name" value="PLA2C"/>
    <property type="match status" value="1"/>
</dbReference>
<evidence type="ECO:0000256" key="8">
    <source>
        <dbReference type="SAM" id="Phobius"/>
    </source>
</evidence>
<evidence type="ECO:0000313" key="11">
    <source>
        <dbReference type="Proteomes" id="UP000076632"/>
    </source>
</evidence>
<dbReference type="SMART" id="SM00022">
    <property type="entry name" value="PLAc"/>
    <property type="match status" value="1"/>
</dbReference>
<keyword evidence="3 5" id="KW-0442">Lipid degradation</keyword>
<comment type="catalytic activity">
    <reaction evidence="6">
        <text>a 1-acyl-sn-glycero-3-phosphocholine + H2O = sn-glycerol 3-phosphocholine + a fatty acid + H(+)</text>
        <dbReference type="Rhea" id="RHEA:15177"/>
        <dbReference type="ChEBI" id="CHEBI:15377"/>
        <dbReference type="ChEBI" id="CHEBI:15378"/>
        <dbReference type="ChEBI" id="CHEBI:16870"/>
        <dbReference type="ChEBI" id="CHEBI:28868"/>
        <dbReference type="ChEBI" id="CHEBI:58168"/>
        <dbReference type="EC" id="3.1.1.5"/>
    </reaction>
</comment>
<reference evidence="10 11" key="1">
    <citation type="journal article" date="2016" name="Fungal Biol.">
        <title>The genome of Xylona heveae provides a window into fungal endophytism.</title>
        <authorList>
            <person name="Gazis R."/>
            <person name="Kuo A."/>
            <person name="Riley R."/>
            <person name="LaButti K."/>
            <person name="Lipzen A."/>
            <person name="Lin J."/>
            <person name="Amirebrahimi M."/>
            <person name="Hesse C.N."/>
            <person name="Spatafora J.W."/>
            <person name="Henrissat B."/>
            <person name="Hainaut M."/>
            <person name="Grigoriev I.V."/>
            <person name="Hibbett D.S."/>
        </authorList>
    </citation>
    <scope>NUCLEOTIDE SEQUENCE [LARGE SCALE GENOMIC DNA]</scope>
    <source>
        <strain evidence="10 11">TC161</strain>
    </source>
</reference>
<feature type="region of interest" description="Disordered" evidence="7">
    <location>
        <begin position="663"/>
        <end position="701"/>
    </location>
</feature>
<feature type="compositionally biased region" description="Basic and acidic residues" evidence="7">
    <location>
        <begin position="673"/>
        <end position="686"/>
    </location>
</feature>
<protein>
    <recommendedName>
        <fullName evidence="6">Lysophospholipase</fullName>
        <ecNumber evidence="6">3.1.1.5</ecNumber>
    </recommendedName>
</protein>
<proteinExistence type="inferred from homology"/>
<dbReference type="Gene3D" id="3.40.1090.10">
    <property type="entry name" value="Cytosolic phospholipase A2 catalytic domain"/>
    <property type="match status" value="1"/>
</dbReference>
<dbReference type="GO" id="GO:0004622">
    <property type="term" value="F:phosphatidylcholine lysophospholipase activity"/>
    <property type="evidence" value="ECO:0007669"/>
    <property type="project" value="UniProtKB-EC"/>
</dbReference>
<sequence length="846" mass="94003">MHYIHQFPRHTFRLSRNAPRPYKLTTLAPAGTRSFAVFRPSRRRKILRPFIFTLIAGGTLIPLVALNLPPLHNESSSSGRPSHTRDLVSEHARKESVTDREHAIQRKERDIVIATSQESYAGKGGQELQSESQLESADTSAWGVFSAKVASVKTSVASVDWGSVGNSVANFIVPDWAKILSGYILKLQQELSMSDGSLAFEIWEEAHDPSINPEILWKSSVRVSGELCDEETDYLVARGKHTKKALAKYLDLPENDIHPDDVPRIAICGSGGGLRALVAGTGSFLSAQDSGLFDCVTYTAGVSGSCWLQTLYFSSLGKRDHAKLINHLKARLGVHIAFPPAALDLLTSAPTNKFLLTGLIEKLRSNPEADFGLVDIYGLLLAARLLVPRGELDVQSGDLKISNQRGFLSDGANPMPIYSAVRHEIPIEEEIDKGREDHVSTESSREQAREIAKRESWFQWFEFTPYELWCEELGAGIPTWAIGRRYRNGEEIPRETGTAIPEIKVPQLMGIWGSAFCASLAHYYKEIRPVVAGLAGFGGIDQLIEGRNEDLIKVHPIDPAMIPNYGLGMKMQLPSTCPESIFTSDYLQLMDAGMSNNLPIYPLLRPGRNVDIIIAFDASADIKTDNWLSEVDGYARQRGIKGWPLGTGWPKSGAKPSLTVEELEAAQSVSAEEASKRVAEEREKHGGGGTPDSSVAKQEKAESELGYCTVWVGTTEERQFPEEPPPSKRVEEDWELMKPDAGIAVIYFPLLPNEKVPGVDPQLSDFMSTWNFIYTPEQVDKVVSLARANYEEGQEQTKRTIRAIYERKKAKRLERERIEEMRRFQERVRAGYTASEGNSDHGDHFS</sequence>
<feature type="transmembrane region" description="Helical" evidence="8">
    <location>
        <begin position="49"/>
        <end position="68"/>
    </location>
</feature>
<name>A0A161TCA8_XYLHT</name>
<feature type="compositionally biased region" description="Basic and acidic residues" evidence="7">
    <location>
        <begin position="83"/>
        <end position="101"/>
    </location>
</feature>
<dbReference type="InterPro" id="IPR016035">
    <property type="entry name" value="Acyl_Trfase/lysoPLipase"/>
</dbReference>
<dbReference type="AlphaFoldDB" id="A0A161TCA8"/>
<evidence type="ECO:0000256" key="6">
    <source>
        <dbReference type="RuleBase" id="RU362103"/>
    </source>
</evidence>
<dbReference type="InterPro" id="IPR002642">
    <property type="entry name" value="LysoPLipase_cat_dom"/>
</dbReference>
<dbReference type="PANTHER" id="PTHR10728:SF40">
    <property type="entry name" value="PATATIN FAMILY PROTEIN"/>
    <property type="match status" value="1"/>
</dbReference>
<keyword evidence="8" id="KW-1133">Transmembrane helix</keyword>
<dbReference type="Proteomes" id="UP000076632">
    <property type="component" value="Unassembled WGS sequence"/>
</dbReference>
<feature type="domain" description="PLA2c" evidence="9">
    <location>
        <begin position="213"/>
        <end position="834"/>
    </location>
</feature>
<dbReference type="OMA" id="WALGRRF"/>
<dbReference type="STRING" id="1328760.A0A161TCA8"/>
<dbReference type="GeneID" id="28897484"/>
<evidence type="ECO:0000259" key="9">
    <source>
        <dbReference type="PROSITE" id="PS51210"/>
    </source>
</evidence>
<dbReference type="SUPFAM" id="SSF52151">
    <property type="entry name" value="FabD/lysophospholipase-like"/>
    <property type="match status" value="1"/>
</dbReference>
<evidence type="ECO:0000256" key="5">
    <source>
        <dbReference type="PROSITE-ProRule" id="PRU00555"/>
    </source>
</evidence>
<keyword evidence="2 5" id="KW-0378">Hydrolase</keyword>
<dbReference type="RefSeq" id="XP_018188962.1">
    <property type="nucleotide sequence ID" value="XM_018332347.1"/>
</dbReference>
<keyword evidence="8" id="KW-0472">Membrane</keyword>